<accession>A0A8H6BUN7</accession>
<protein>
    <submittedName>
        <fullName evidence="15">Non-SMC mitotic condensation complex subunit 1, N-term family protein</fullName>
    </submittedName>
</protein>
<dbReference type="PANTHER" id="PTHR14222">
    <property type="entry name" value="CONDENSIN"/>
    <property type="match status" value="1"/>
</dbReference>
<feature type="compositionally biased region" description="Low complexity" evidence="11">
    <location>
        <begin position="806"/>
        <end position="817"/>
    </location>
</feature>
<proteinExistence type="predicted"/>
<keyword evidence="6 12" id="KW-1133">Transmembrane helix</keyword>
<evidence type="ECO:0000256" key="7">
    <source>
        <dbReference type="ARBA" id="ARBA00023067"/>
    </source>
</evidence>
<feature type="compositionally biased region" description="Polar residues" evidence="11">
    <location>
        <begin position="408"/>
        <end position="419"/>
    </location>
</feature>
<dbReference type="FunFam" id="1.25.10.10:FF:000687">
    <property type="entry name" value="Condensin complex subunit 1"/>
    <property type="match status" value="1"/>
</dbReference>
<dbReference type="InterPro" id="IPR011989">
    <property type="entry name" value="ARM-like"/>
</dbReference>
<reference evidence="15 16" key="1">
    <citation type="submission" date="2020-03" db="EMBL/GenBank/DDBJ databases">
        <title>FDA dAtabase for Regulatory Grade micrObial Sequences (FDA-ARGOS): Supporting development and validation of Infectious Disease Dx tests.</title>
        <authorList>
            <person name="Campos J."/>
            <person name="Goldberg B."/>
            <person name="Tallon L."/>
            <person name="Sadzewicz L."/>
            <person name="Vavikolanu K."/>
            <person name="Mehta A."/>
            <person name="Aluvathingal J."/>
            <person name="Nadendla S."/>
            <person name="Nandy P."/>
            <person name="Geyer C."/>
            <person name="Yan Y."/>
            <person name="Sichtig H."/>
        </authorList>
    </citation>
    <scope>NUCLEOTIDE SEQUENCE [LARGE SCALE GENOMIC DNA]</scope>
    <source>
        <strain evidence="15 16">FDAARGOS_656</strain>
    </source>
</reference>
<evidence type="ECO:0000256" key="10">
    <source>
        <dbReference type="ARBA" id="ARBA00023306"/>
    </source>
</evidence>
<keyword evidence="4 12" id="KW-0812">Transmembrane</keyword>
<evidence type="ECO:0000313" key="15">
    <source>
        <dbReference type="EMBL" id="KAF6063701.1"/>
    </source>
</evidence>
<dbReference type="SUPFAM" id="SSF48371">
    <property type="entry name" value="ARM repeat"/>
    <property type="match status" value="1"/>
</dbReference>
<comment type="caution">
    <text evidence="15">The sequence shown here is derived from an EMBL/GenBank/DDBJ whole genome shotgun (WGS) entry which is preliminary data.</text>
</comment>
<dbReference type="GO" id="GO:0007076">
    <property type="term" value="P:mitotic chromosome condensation"/>
    <property type="evidence" value="ECO:0007669"/>
    <property type="project" value="InterPro"/>
</dbReference>
<sequence>MDFSLSSYFNAINYRFIGKQSRILNFNQELLEDLIELTHGFRELEEKKRHQLAYLVTSSLNAVGQSYGNMFQSGDFHDNVDTIKSTLERYGYLMFVLLKYLGKEDFSQVGNARSQKSVPREVSARWKSNCTEVENGLTAVITVLNLDLSKVFVTTPERDSFVELFSRPIINLMESPERMKLVPIKLLIFRALCIAVTKHKHGSMLQHSIIQCLTYYAHLPQYMAGLLHTLTEKYDYMVLTEEILREISQTHFNSNDTNGPKAVSEFLIKLSELSPRLILRQMTSISQLLDNSNQTLRCSVVEACGNIVVDILKNSTKDQGEDEDADYYRHQVAKLLNLLEERFLDQNPYVRTKAFQALSKVADLKVKLTERRQKMMMLAVRSLEDRSTLVRRNAIKLMSKLILNHQFQGSHGTQLQSDTSDVEDDGDESDKVEQENNLNGQAEATKKDEPTMDIDKEDVSEEGDREGESDIVANTSSFNDNLPDATVLARVKLTANYYKDAVDFVEAVQHGTDVISGLLFSKNRNEAIDAMDFLVLADAYGVENSHVGIRKMLHLVWMKGSSDEGKSVPAHLIDCYKSLFLIAPNSASKIEKATYIAKNLIGLTLKASVADLASLEKLLGLMYAAMMINFEVINVLWQIYNLSDRSEEVRRQKRGAIIILGMLSLEDNQIAIKGFDSLLNIGLGDEGKDDLILGRYTCIALQRVIPADAKKNSTMVKIPREEEAITKFKQILIDYNENPEWYSISEETIDAIFQLSSEPDRVCSDVIKTKAVAVFGDNRASVENPDVALSQSIQKKKHEAESKKGTANSNNSSTAADAQEEAEGENELEMIGGTSEDDFADAVVHVKERELLYGDYSLLGRFGPLVKEICAHPKQFSNLRLQRSAVLCLTKLMCVSSIYCEENLPLLLQIMEKSDDPVTRCNCVLGLGDVAVCFNNIVDENTEYIYSRLTDENIMVQRTCLMTVTFLILAGQVKVKGQLSSMAKCLENPDQSISDMCRLFFAELATKDNAIYNGFIDIFSGLSNDETLAKDEMKRIIRFLSTMISIIQNGISQLSSVSGLDEANLKILICTLLSFPFGIIFKRLPDHDYTLKNIYNVAVSCFYVFGICDLRFGISTLLISATGSYFITRYVRTKSMPWINFLFLMIHMAYSHFHLQFFKEYDPKSIDITGAQMILVMKLSAFGWNIHDGKQPRSTLNDFNKARAITKHPNVLPYIGYVFFYASLLTGPAFDYADYDKFIHGTLFDDVPQDKRPGKNKRRIPRSGVQAFKKFSLGFFWAFLLLQSDKFVTMEYMFSPEFVQYHGLFYRIIYMWILGFTFRLKYYTIWTIAEGACILCGIGYNGVDPETGEFKWNRVQNIDPWSFETGQNVHACLEAWNQNTNIWLKNYVYLRVAKPGKKPGFKSTIFTFTTSAFWHGTRPGPIFLEADGKTPKPPKIVYDFVCWVNTQLAFGFFVQPFVILGFTKSLECWATVYYWLLWVIAISFFAFSGPFAKSVSKFFKSLQPSYKEQQRKSREDKYKLNNEEASIVEQAVGAKLGQDYDIPALGLPPFDVFTDFDQTEVDHDIQHLRKAWTSFRGRRGSITENDFDGLKDAYNNFTNEINDIFNTKKEEFKKEKLNKQN</sequence>
<dbReference type="GO" id="GO:0051301">
    <property type="term" value="P:cell division"/>
    <property type="evidence" value="ECO:0007669"/>
    <property type="project" value="UniProtKB-KW"/>
</dbReference>
<keyword evidence="7" id="KW-0226">DNA condensation</keyword>
<comment type="subcellular location">
    <subcellularLocation>
        <location evidence="2">Membrane</location>
        <topology evidence="2">Multi-pass membrane protein</topology>
    </subcellularLocation>
    <subcellularLocation>
        <location evidence="1">Nucleus</location>
    </subcellularLocation>
</comment>
<evidence type="ECO:0000256" key="9">
    <source>
        <dbReference type="ARBA" id="ARBA00023242"/>
    </source>
</evidence>
<dbReference type="InterPro" id="IPR032682">
    <property type="entry name" value="Cnd1_C"/>
</dbReference>
<evidence type="ECO:0000259" key="14">
    <source>
        <dbReference type="Pfam" id="PF12922"/>
    </source>
</evidence>
<dbReference type="GO" id="GO:0005634">
    <property type="term" value="C:nucleus"/>
    <property type="evidence" value="ECO:0007669"/>
    <property type="project" value="UniProtKB-SubCell"/>
</dbReference>
<evidence type="ECO:0000256" key="3">
    <source>
        <dbReference type="ARBA" id="ARBA00022618"/>
    </source>
</evidence>
<keyword evidence="9" id="KW-0539">Nucleus</keyword>
<organism evidence="15 16">
    <name type="scientific">Candida albicans</name>
    <name type="common">Yeast</name>
    <dbReference type="NCBI Taxonomy" id="5476"/>
    <lineage>
        <taxon>Eukaryota</taxon>
        <taxon>Fungi</taxon>
        <taxon>Dikarya</taxon>
        <taxon>Ascomycota</taxon>
        <taxon>Saccharomycotina</taxon>
        <taxon>Pichiomycetes</taxon>
        <taxon>Debaryomycetaceae</taxon>
        <taxon>Candida/Lodderomyces clade</taxon>
        <taxon>Candida</taxon>
    </lineage>
</organism>
<feature type="compositionally biased region" description="Acidic residues" evidence="11">
    <location>
        <begin position="455"/>
        <end position="469"/>
    </location>
</feature>
<dbReference type="GO" id="GO:0000779">
    <property type="term" value="C:condensed chromosome, centromeric region"/>
    <property type="evidence" value="ECO:0007669"/>
    <property type="project" value="TreeGrafter"/>
</dbReference>
<keyword evidence="8 12" id="KW-0472">Membrane</keyword>
<evidence type="ECO:0000256" key="5">
    <source>
        <dbReference type="ARBA" id="ARBA00022776"/>
    </source>
</evidence>
<evidence type="ECO:0000256" key="1">
    <source>
        <dbReference type="ARBA" id="ARBA00004123"/>
    </source>
</evidence>
<dbReference type="GO" id="GO:0042393">
    <property type="term" value="F:histone binding"/>
    <property type="evidence" value="ECO:0007669"/>
    <property type="project" value="TreeGrafter"/>
</dbReference>
<feature type="transmembrane region" description="Helical" evidence="12">
    <location>
        <begin position="1472"/>
        <end position="1492"/>
    </location>
</feature>
<keyword evidence="5" id="KW-0498">Mitosis</keyword>
<dbReference type="InterPro" id="IPR016024">
    <property type="entry name" value="ARM-type_fold"/>
</dbReference>
<dbReference type="PANTHER" id="PTHR14222:SF2">
    <property type="entry name" value="CONDENSIN COMPLEX SUBUNIT 1"/>
    <property type="match status" value="1"/>
</dbReference>
<dbReference type="Gene3D" id="1.25.10.10">
    <property type="entry name" value="Leucine-rich Repeat Variant"/>
    <property type="match status" value="2"/>
</dbReference>
<feature type="compositionally biased region" description="Basic and acidic residues" evidence="11">
    <location>
        <begin position="444"/>
        <end position="454"/>
    </location>
</feature>
<feature type="domain" description="Condensin complex subunit 1 C-terminal" evidence="13">
    <location>
        <begin position="919"/>
        <end position="1045"/>
    </location>
</feature>
<name>A0A8H6BUN7_CANAX</name>
<evidence type="ECO:0000256" key="6">
    <source>
        <dbReference type="ARBA" id="ARBA00022989"/>
    </source>
</evidence>
<dbReference type="Pfam" id="PF12717">
    <property type="entry name" value="Cnd1"/>
    <property type="match status" value="1"/>
</dbReference>
<keyword evidence="3" id="KW-0132">Cell division</keyword>
<dbReference type="InterPro" id="IPR004299">
    <property type="entry name" value="MBOAT_fam"/>
</dbReference>
<gene>
    <name evidence="15" type="ORF">FOB64_005327</name>
</gene>
<dbReference type="EMBL" id="JABWAD010000060">
    <property type="protein sequence ID" value="KAF6063701.1"/>
    <property type="molecule type" value="Genomic_DNA"/>
</dbReference>
<evidence type="ECO:0000256" key="12">
    <source>
        <dbReference type="SAM" id="Phobius"/>
    </source>
</evidence>
<evidence type="ECO:0000256" key="2">
    <source>
        <dbReference type="ARBA" id="ARBA00004141"/>
    </source>
</evidence>
<dbReference type="InterPro" id="IPR026971">
    <property type="entry name" value="CND1/NCAPD3"/>
</dbReference>
<feature type="region of interest" description="Disordered" evidence="11">
    <location>
        <begin position="786"/>
        <end position="827"/>
    </location>
</feature>
<dbReference type="Pfam" id="PF03062">
    <property type="entry name" value="MBOAT"/>
    <property type="match status" value="1"/>
</dbReference>
<keyword evidence="10" id="KW-0131">Cell cycle</keyword>
<dbReference type="GO" id="GO:0000796">
    <property type="term" value="C:condensin complex"/>
    <property type="evidence" value="ECO:0007669"/>
    <property type="project" value="TreeGrafter"/>
</dbReference>
<feature type="transmembrane region" description="Helical" evidence="12">
    <location>
        <begin position="1093"/>
        <end position="1118"/>
    </location>
</feature>
<dbReference type="Proteomes" id="UP000536275">
    <property type="component" value="Unassembled WGS sequence"/>
</dbReference>
<evidence type="ECO:0000256" key="4">
    <source>
        <dbReference type="ARBA" id="ARBA00022692"/>
    </source>
</evidence>
<feature type="region of interest" description="Disordered" evidence="11">
    <location>
        <begin position="408"/>
        <end position="476"/>
    </location>
</feature>
<evidence type="ECO:0000313" key="16">
    <source>
        <dbReference type="Proteomes" id="UP000536275"/>
    </source>
</evidence>
<feature type="transmembrane region" description="Helical" evidence="12">
    <location>
        <begin position="1304"/>
        <end position="1320"/>
    </location>
</feature>
<evidence type="ECO:0000256" key="8">
    <source>
        <dbReference type="ARBA" id="ARBA00023136"/>
    </source>
</evidence>
<feature type="compositionally biased region" description="Acidic residues" evidence="11">
    <location>
        <begin position="818"/>
        <end position="827"/>
    </location>
</feature>
<feature type="transmembrane region" description="Helical" evidence="12">
    <location>
        <begin position="1436"/>
        <end position="1460"/>
    </location>
</feature>
<feature type="transmembrane region" description="Helical" evidence="12">
    <location>
        <begin position="1138"/>
        <end position="1155"/>
    </location>
</feature>
<dbReference type="GO" id="GO:0016020">
    <property type="term" value="C:membrane"/>
    <property type="evidence" value="ECO:0007669"/>
    <property type="project" value="UniProtKB-SubCell"/>
</dbReference>
<evidence type="ECO:0000256" key="11">
    <source>
        <dbReference type="SAM" id="MobiDB-lite"/>
    </source>
</evidence>
<dbReference type="GO" id="GO:0010032">
    <property type="term" value="P:meiotic chromosome condensation"/>
    <property type="evidence" value="ECO:0007669"/>
    <property type="project" value="TreeGrafter"/>
</dbReference>
<feature type="domain" description="Condensin complex subunit 1 N-terminal" evidence="14">
    <location>
        <begin position="47"/>
        <end position="204"/>
    </location>
</feature>
<dbReference type="Pfam" id="PF12922">
    <property type="entry name" value="Cnd1_N"/>
    <property type="match status" value="1"/>
</dbReference>
<dbReference type="InterPro" id="IPR024324">
    <property type="entry name" value="Condensin_cplx_su1_N"/>
</dbReference>
<evidence type="ECO:0000259" key="13">
    <source>
        <dbReference type="Pfam" id="PF12717"/>
    </source>
</evidence>